<gene>
    <name evidence="2" type="ORF">GCM10022226_44570</name>
</gene>
<organism evidence="2 3">
    <name type="scientific">Sphaerisporangium flaviroseum</name>
    <dbReference type="NCBI Taxonomy" id="509199"/>
    <lineage>
        <taxon>Bacteria</taxon>
        <taxon>Bacillati</taxon>
        <taxon>Actinomycetota</taxon>
        <taxon>Actinomycetes</taxon>
        <taxon>Streptosporangiales</taxon>
        <taxon>Streptosporangiaceae</taxon>
        <taxon>Sphaerisporangium</taxon>
    </lineage>
</organism>
<protein>
    <submittedName>
        <fullName evidence="2">Uncharacterized protein</fullName>
    </submittedName>
</protein>
<feature type="region of interest" description="Disordered" evidence="1">
    <location>
        <begin position="1"/>
        <end position="31"/>
    </location>
</feature>
<dbReference type="EMBL" id="BAAAZR010000010">
    <property type="protein sequence ID" value="GAA3819157.1"/>
    <property type="molecule type" value="Genomic_DNA"/>
</dbReference>
<name>A0ABP7IIK4_9ACTN</name>
<reference evidence="3" key="1">
    <citation type="journal article" date="2019" name="Int. J. Syst. Evol. Microbiol.">
        <title>The Global Catalogue of Microorganisms (GCM) 10K type strain sequencing project: providing services to taxonomists for standard genome sequencing and annotation.</title>
        <authorList>
            <consortium name="The Broad Institute Genomics Platform"/>
            <consortium name="The Broad Institute Genome Sequencing Center for Infectious Disease"/>
            <person name="Wu L."/>
            <person name="Ma J."/>
        </authorList>
    </citation>
    <scope>NUCLEOTIDE SEQUENCE [LARGE SCALE GENOMIC DNA]</scope>
    <source>
        <strain evidence="3">JCM 16908</strain>
    </source>
</reference>
<proteinExistence type="predicted"/>
<evidence type="ECO:0000256" key="1">
    <source>
        <dbReference type="SAM" id="MobiDB-lite"/>
    </source>
</evidence>
<dbReference type="Proteomes" id="UP001500888">
    <property type="component" value="Unassembled WGS sequence"/>
</dbReference>
<sequence>MCPDNRTKTRPVTERRAHPDRVTEEQDPRTQADLRQWTEKPPSTNIVWPVM</sequence>
<comment type="caution">
    <text evidence="2">The sequence shown here is derived from an EMBL/GenBank/DDBJ whole genome shotgun (WGS) entry which is preliminary data.</text>
</comment>
<evidence type="ECO:0000313" key="2">
    <source>
        <dbReference type="EMBL" id="GAA3819157.1"/>
    </source>
</evidence>
<evidence type="ECO:0000313" key="3">
    <source>
        <dbReference type="Proteomes" id="UP001500888"/>
    </source>
</evidence>
<keyword evidence="3" id="KW-1185">Reference proteome</keyword>
<accession>A0ABP7IIK4</accession>